<evidence type="ECO:0000256" key="3">
    <source>
        <dbReference type="ARBA" id="ARBA00022968"/>
    </source>
</evidence>
<evidence type="ECO:0000256" key="1">
    <source>
        <dbReference type="ARBA" id="ARBA00004323"/>
    </source>
</evidence>
<accession>A0A7R8WPQ9</accession>
<comment type="subcellular location">
    <subcellularLocation>
        <location evidence="1">Golgi apparatus membrane</location>
        <topology evidence="1">Single-pass type II membrane protein</topology>
    </subcellularLocation>
</comment>
<keyword evidence="4" id="KW-1133">Transmembrane helix</keyword>
<evidence type="ECO:0000256" key="4">
    <source>
        <dbReference type="ARBA" id="ARBA00022989"/>
    </source>
</evidence>
<dbReference type="PANTHER" id="PTHR46025">
    <property type="entry name" value="XYLOSYLTRANSFERASE OXT"/>
    <property type="match status" value="1"/>
</dbReference>
<protein>
    <recommendedName>
        <fullName evidence="5">Xylosyltransferase C-terminal domain-containing protein</fullName>
    </recommendedName>
</protein>
<dbReference type="GO" id="GO:0015012">
    <property type="term" value="P:heparan sulfate proteoglycan biosynthetic process"/>
    <property type="evidence" value="ECO:0007669"/>
    <property type="project" value="TreeGrafter"/>
</dbReference>
<evidence type="ECO:0000313" key="6">
    <source>
        <dbReference type="EMBL" id="CAD7235816.1"/>
    </source>
</evidence>
<dbReference type="AlphaFoldDB" id="A0A7R8WPQ9"/>
<dbReference type="InterPro" id="IPR043538">
    <property type="entry name" value="XYLT"/>
</dbReference>
<sequence>SPLCGTRLNANLHLSNWDRKRGCQCQQRRMVDWCGCSPLVFRMEDYSKIRSEVHRNEQSQSTMPPRFFARKFNPTVDSNVLAAVDEINGVGLVVTLAPETSSAGNVGSTVELFFSSRRPSEFDGRILARGKDAGLEYFRVYTSYDVKEQISWNWSGLLSPTSSLLFLVSRWRPRAESAGNETRRLVATVWDSYGKGIAYSKLESAPRKSEDEQ</sequence>
<keyword evidence="4" id="KW-0472">Membrane</keyword>
<feature type="non-terminal residue" evidence="6">
    <location>
        <position position="1"/>
    </location>
</feature>
<keyword evidence="2" id="KW-0812">Transmembrane</keyword>
<evidence type="ECO:0000259" key="5">
    <source>
        <dbReference type="Pfam" id="PF12529"/>
    </source>
</evidence>
<dbReference type="Pfam" id="PF12529">
    <property type="entry name" value="Xylo_C"/>
    <property type="match status" value="1"/>
</dbReference>
<dbReference type="GO" id="GO:0030158">
    <property type="term" value="F:protein xylosyltransferase activity"/>
    <property type="evidence" value="ECO:0007669"/>
    <property type="project" value="InterPro"/>
</dbReference>
<dbReference type="EMBL" id="OB674766">
    <property type="protein sequence ID" value="CAD7235816.1"/>
    <property type="molecule type" value="Genomic_DNA"/>
</dbReference>
<feature type="non-terminal residue" evidence="6">
    <location>
        <position position="213"/>
    </location>
</feature>
<name>A0A7R8WPQ9_9CRUS</name>
<dbReference type="OrthoDB" id="2019572at2759"/>
<proteinExistence type="predicted"/>
<dbReference type="GO" id="GO:0050650">
    <property type="term" value="P:chondroitin sulfate proteoglycan biosynthetic process"/>
    <property type="evidence" value="ECO:0007669"/>
    <property type="project" value="TreeGrafter"/>
</dbReference>
<feature type="domain" description="Xylosyltransferase C-terminal" evidence="5">
    <location>
        <begin position="132"/>
        <end position="178"/>
    </location>
</feature>
<organism evidence="6">
    <name type="scientific">Cyprideis torosa</name>
    <dbReference type="NCBI Taxonomy" id="163714"/>
    <lineage>
        <taxon>Eukaryota</taxon>
        <taxon>Metazoa</taxon>
        <taxon>Ecdysozoa</taxon>
        <taxon>Arthropoda</taxon>
        <taxon>Crustacea</taxon>
        <taxon>Oligostraca</taxon>
        <taxon>Ostracoda</taxon>
        <taxon>Podocopa</taxon>
        <taxon>Podocopida</taxon>
        <taxon>Cytherocopina</taxon>
        <taxon>Cytheroidea</taxon>
        <taxon>Cytherideidae</taxon>
        <taxon>Cyprideis</taxon>
    </lineage>
</organism>
<keyword evidence="3" id="KW-0735">Signal-anchor</keyword>
<reference evidence="6" key="1">
    <citation type="submission" date="2020-11" db="EMBL/GenBank/DDBJ databases">
        <authorList>
            <person name="Tran Van P."/>
        </authorList>
    </citation>
    <scope>NUCLEOTIDE SEQUENCE</scope>
</reference>
<gene>
    <name evidence="6" type="ORF">CTOB1V02_LOCUS13631</name>
</gene>
<dbReference type="GO" id="GO:0000139">
    <property type="term" value="C:Golgi membrane"/>
    <property type="evidence" value="ECO:0007669"/>
    <property type="project" value="UniProtKB-SubCell"/>
</dbReference>
<dbReference type="InterPro" id="IPR024448">
    <property type="entry name" value="XylT_C"/>
</dbReference>
<evidence type="ECO:0000256" key="2">
    <source>
        <dbReference type="ARBA" id="ARBA00022692"/>
    </source>
</evidence>
<dbReference type="PANTHER" id="PTHR46025:SF3">
    <property type="entry name" value="XYLOSYLTRANSFERASE OXT"/>
    <property type="match status" value="1"/>
</dbReference>